<dbReference type="GO" id="GO:0003824">
    <property type="term" value="F:catalytic activity"/>
    <property type="evidence" value="ECO:0007669"/>
    <property type="project" value="InterPro"/>
</dbReference>
<dbReference type="Proteomes" id="UP000053244">
    <property type="component" value="Unassembled WGS sequence"/>
</dbReference>
<comment type="caution">
    <text evidence="2">The sequence shown here is derived from an EMBL/GenBank/DDBJ whole genome shotgun (WGS) entry which is preliminary data.</text>
</comment>
<evidence type="ECO:0000313" key="2">
    <source>
        <dbReference type="EMBL" id="KUL34283.1"/>
    </source>
</evidence>
<dbReference type="EMBL" id="LLZH01000122">
    <property type="protein sequence ID" value="KUL34283.1"/>
    <property type="molecule type" value="Genomic_DNA"/>
</dbReference>
<accession>A0A0X3UNW5</accession>
<evidence type="ECO:0000259" key="1">
    <source>
        <dbReference type="Pfam" id="PF03372"/>
    </source>
</evidence>
<dbReference type="Gene3D" id="3.60.10.10">
    <property type="entry name" value="Endonuclease/exonuclease/phosphatase"/>
    <property type="match status" value="1"/>
</dbReference>
<dbReference type="InterPro" id="IPR036691">
    <property type="entry name" value="Endo/exonu/phosph_ase_sf"/>
</dbReference>
<protein>
    <recommendedName>
        <fullName evidence="1">Endonuclease/exonuclease/phosphatase domain-containing protein</fullName>
    </recommendedName>
</protein>
<evidence type="ECO:0000313" key="3">
    <source>
        <dbReference type="Proteomes" id="UP000053244"/>
    </source>
</evidence>
<name>A0A0X3UNW5_9ACTN</name>
<dbReference type="Pfam" id="PF03372">
    <property type="entry name" value="Exo_endo_phos"/>
    <property type="match status" value="1"/>
</dbReference>
<feature type="domain" description="Endonuclease/exonuclease/phosphatase" evidence="1">
    <location>
        <begin position="4"/>
        <end position="248"/>
    </location>
</feature>
<dbReference type="SUPFAM" id="SSF56219">
    <property type="entry name" value="DNase I-like"/>
    <property type="match status" value="1"/>
</dbReference>
<dbReference type="InterPro" id="IPR005135">
    <property type="entry name" value="Endo/exonuclease/phosphatase"/>
</dbReference>
<organism evidence="2 3">
    <name type="scientific">Actinoplanes awajinensis subsp. mycoplanecinus</name>
    <dbReference type="NCBI Taxonomy" id="135947"/>
    <lineage>
        <taxon>Bacteria</taxon>
        <taxon>Bacillati</taxon>
        <taxon>Actinomycetota</taxon>
        <taxon>Actinomycetes</taxon>
        <taxon>Micromonosporales</taxon>
        <taxon>Micromonosporaceae</taxon>
        <taxon>Actinoplanes</taxon>
    </lineage>
</organism>
<sequence length="262" mass="27738">MKIMSYNILEGGNLSKGDRTDLLIDIIRTAGPDILGLNECRGFADDDEARLRLFERELGMTGVLNRSASGNHIAILFRPDLPVVERSGKSVSMQNGYTRITLQTEIGSVAVVATHLHPFASVFRVGEMQIVAARAAAADAAIVMGDMNSVAPGDAEGLELAGAPRTMTTRLRGPGGGIDTDAISVLLNHGYTDLGAKAATPTYPTPVSREKADPIVRLDYMFASAPVAERFRGLEVIGGESGLTASDHLPIVAEIDLPVAGR</sequence>
<proteinExistence type="predicted"/>
<dbReference type="AlphaFoldDB" id="A0A0X3UNW5"/>
<gene>
    <name evidence="2" type="ORF">ADL15_16760</name>
</gene>
<keyword evidence="3" id="KW-1185">Reference proteome</keyword>
<reference evidence="2 3" key="1">
    <citation type="submission" date="2015-10" db="EMBL/GenBank/DDBJ databases">
        <authorList>
            <person name="Gilbert D.G."/>
        </authorList>
    </citation>
    <scope>NUCLEOTIDE SEQUENCE [LARGE SCALE GENOMIC DNA]</scope>
    <source>
        <strain evidence="2 3">NRRL B-16712</strain>
    </source>
</reference>